<protein>
    <submittedName>
        <fullName evidence="7">MFS transporter</fullName>
    </submittedName>
</protein>
<gene>
    <name evidence="7" type="ORF">EOE66_12940</name>
</gene>
<feature type="transmembrane region" description="Helical" evidence="5">
    <location>
        <begin position="114"/>
        <end position="135"/>
    </location>
</feature>
<feature type="transmembrane region" description="Helical" evidence="5">
    <location>
        <begin position="217"/>
        <end position="234"/>
    </location>
</feature>
<dbReference type="OrthoDB" id="9807274at2"/>
<dbReference type="InterPro" id="IPR011701">
    <property type="entry name" value="MFS"/>
</dbReference>
<dbReference type="PANTHER" id="PTHR23501">
    <property type="entry name" value="MAJOR FACILITATOR SUPERFAMILY"/>
    <property type="match status" value="1"/>
</dbReference>
<feature type="domain" description="Major facilitator superfamily (MFS) profile" evidence="6">
    <location>
        <begin position="24"/>
        <end position="454"/>
    </location>
</feature>
<comment type="caution">
    <text evidence="7">The sequence shown here is derived from an EMBL/GenBank/DDBJ whole genome shotgun (WGS) entry which is preliminary data.</text>
</comment>
<keyword evidence="4 5" id="KW-0472">Membrane</keyword>
<feature type="transmembrane region" description="Helical" evidence="5">
    <location>
        <begin position="58"/>
        <end position="77"/>
    </location>
</feature>
<dbReference type="PANTHER" id="PTHR23501:SF154">
    <property type="entry name" value="MULTIDRUG-EFFLUX TRANSPORTER RV1634-RELATED"/>
    <property type="match status" value="1"/>
</dbReference>
<organism evidence="7 8">
    <name type="scientific">Rubrivivax rivuli</name>
    <dbReference type="NCBI Taxonomy" id="1862385"/>
    <lineage>
        <taxon>Bacteria</taxon>
        <taxon>Pseudomonadati</taxon>
        <taxon>Pseudomonadota</taxon>
        <taxon>Betaproteobacteria</taxon>
        <taxon>Burkholderiales</taxon>
        <taxon>Sphaerotilaceae</taxon>
        <taxon>Rubrivivax</taxon>
    </lineage>
</organism>
<feature type="transmembrane region" description="Helical" evidence="5">
    <location>
        <begin position="403"/>
        <end position="422"/>
    </location>
</feature>
<feature type="transmembrane region" description="Helical" evidence="5">
    <location>
        <begin position="22"/>
        <end position="46"/>
    </location>
</feature>
<evidence type="ECO:0000256" key="3">
    <source>
        <dbReference type="ARBA" id="ARBA00022989"/>
    </source>
</evidence>
<dbReference type="RefSeq" id="WP_128229126.1">
    <property type="nucleotide sequence ID" value="NZ_SACR01000004.1"/>
</dbReference>
<feature type="transmembrane region" description="Helical" evidence="5">
    <location>
        <begin position="147"/>
        <end position="171"/>
    </location>
</feature>
<dbReference type="Pfam" id="PF07690">
    <property type="entry name" value="MFS_1"/>
    <property type="match status" value="2"/>
</dbReference>
<evidence type="ECO:0000259" key="6">
    <source>
        <dbReference type="PROSITE" id="PS50850"/>
    </source>
</evidence>
<comment type="subcellular location">
    <subcellularLocation>
        <location evidence="1">Membrane</location>
        <topology evidence="1">Multi-pass membrane protein</topology>
    </subcellularLocation>
</comment>
<feature type="transmembrane region" description="Helical" evidence="5">
    <location>
        <begin position="360"/>
        <end position="383"/>
    </location>
</feature>
<dbReference type="Gene3D" id="1.20.1250.20">
    <property type="entry name" value="MFS general substrate transporter like domains"/>
    <property type="match status" value="2"/>
</dbReference>
<evidence type="ECO:0000313" key="8">
    <source>
        <dbReference type="Proteomes" id="UP000285575"/>
    </source>
</evidence>
<accession>A0A437REC5</accession>
<dbReference type="SUPFAM" id="SSF103473">
    <property type="entry name" value="MFS general substrate transporter"/>
    <property type="match status" value="1"/>
</dbReference>
<evidence type="ECO:0000256" key="4">
    <source>
        <dbReference type="ARBA" id="ARBA00023136"/>
    </source>
</evidence>
<dbReference type="GO" id="GO:0005886">
    <property type="term" value="C:plasma membrane"/>
    <property type="evidence" value="ECO:0007669"/>
    <property type="project" value="TreeGrafter"/>
</dbReference>
<proteinExistence type="predicted"/>
<feature type="transmembrane region" description="Helical" evidence="5">
    <location>
        <begin position="428"/>
        <end position="450"/>
    </location>
</feature>
<dbReference type="EMBL" id="SACR01000004">
    <property type="protein sequence ID" value="RVU45062.1"/>
    <property type="molecule type" value="Genomic_DNA"/>
</dbReference>
<evidence type="ECO:0000256" key="5">
    <source>
        <dbReference type="SAM" id="Phobius"/>
    </source>
</evidence>
<dbReference type="PROSITE" id="PS50850">
    <property type="entry name" value="MFS"/>
    <property type="match status" value="1"/>
</dbReference>
<feature type="transmembrane region" description="Helical" evidence="5">
    <location>
        <begin position="89"/>
        <end position="108"/>
    </location>
</feature>
<feature type="transmembrane region" description="Helical" evidence="5">
    <location>
        <begin position="334"/>
        <end position="354"/>
    </location>
</feature>
<dbReference type="InterPro" id="IPR020846">
    <property type="entry name" value="MFS_dom"/>
</dbReference>
<dbReference type="AlphaFoldDB" id="A0A437REC5"/>
<evidence type="ECO:0000256" key="2">
    <source>
        <dbReference type="ARBA" id="ARBA00022692"/>
    </source>
</evidence>
<keyword evidence="8" id="KW-1185">Reference proteome</keyword>
<feature type="transmembrane region" description="Helical" evidence="5">
    <location>
        <begin position="271"/>
        <end position="291"/>
    </location>
</feature>
<reference evidence="7 8" key="1">
    <citation type="submission" date="2019-01" db="EMBL/GenBank/DDBJ databases">
        <authorList>
            <person name="Chen W.-M."/>
        </authorList>
    </citation>
    <scope>NUCLEOTIDE SEQUENCE [LARGE SCALE GENOMIC DNA]</scope>
    <source>
        <strain evidence="7 8">KYPY4</strain>
    </source>
</reference>
<evidence type="ECO:0000256" key="1">
    <source>
        <dbReference type="ARBA" id="ARBA00004141"/>
    </source>
</evidence>
<name>A0A437REC5_9BURK</name>
<feature type="transmembrane region" description="Helical" evidence="5">
    <location>
        <begin position="240"/>
        <end position="259"/>
    </location>
</feature>
<keyword evidence="3 5" id="KW-1133">Transmembrane helix</keyword>
<keyword evidence="2 5" id="KW-0812">Transmembrane</keyword>
<dbReference type="Proteomes" id="UP000285575">
    <property type="component" value="Unassembled WGS sequence"/>
</dbReference>
<evidence type="ECO:0000313" key="7">
    <source>
        <dbReference type="EMBL" id="RVU45062.1"/>
    </source>
</evidence>
<dbReference type="GO" id="GO:0022857">
    <property type="term" value="F:transmembrane transporter activity"/>
    <property type="evidence" value="ECO:0007669"/>
    <property type="project" value="InterPro"/>
</dbReference>
<sequence length="454" mass="45815">MTAATTADTPPRSPALFGSGRAAACVGAVALITMLAFEALAVAAAMPAVAAALDGMPYYALAFGGPLAASIPGMMLAGRWCDRHGVVRAAAWGLGLFAAGLLAAGLAQSMPVLVAGRVLQGLGGGMLGVTLYVGMGQVVPAALHPRLFSLFATAWVVPGLLGPSLAAWLVVYTNWRWVFLVALAVLPVAAALLMPAFAKLPKPQAPSSRQPGAGARLVWALAGAAGALLLHGAAGKRWPLLLAGFVVACAAAWRLLPAGSLRAAPGLPSVIALRGLVAAAFATAEVFMPLALTRDHGWSLMQAGWALSTGALFWSVGSGLQARLSEAAARERALRAGLALVSTGIACVALAFTWPLPGVLFAVLTIASWALSGLGVGLAFPILSVQLLKISAPAEQGRNSSALQLADALTTTAALAAAGLLVQQAQGSTWVMVLAALLAGTGALCARRVFAVGR</sequence>
<dbReference type="InterPro" id="IPR036259">
    <property type="entry name" value="MFS_trans_sf"/>
</dbReference>
<feature type="transmembrane region" description="Helical" evidence="5">
    <location>
        <begin position="177"/>
        <end position="197"/>
    </location>
</feature>